<reference evidence="2 3" key="1">
    <citation type="journal article" date="2019" name="Commun. Biol.">
        <title>The bagworm genome reveals a unique fibroin gene that provides high tensile strength.</title>
        <authorList>
            <person name="Kono N."/>
            <person name="Nakamura H."/>
            <person name="Ohtoshi R."/>
            <person name="Tomita M."/>
            <person name="Numata K."/>
            <person name="Arakawa K."/>
        </authorList>
    </citation>
    <scope>NUCLEOTIDE SEQUENCE [LARGE SCALE GENOMIC DNA]</scope>
</reference>
<feature type="region of interest" description="Disordered" evidence="1">
    <location>
        <begin position="1"/>
        <end position="20"/>
    </location>
</feature>
<evidence type="ECO:0000256" key="1">
    <source>
        <dbReference type="SAM" id="MobiDB-lite"/>
    </source>
</evidence>
<gene>
    <name evidence="2" type="ORF">EVAR_68662_1</name>
</gene>
<dbReference type="Proteomes" id="UP000299102">
    <property type="component" value="Unassembled WGS sequence"/>
</dbReference>
<accession>A0A4C2A317</accession>
<protein>
    <submittedName>
        <fullName evidence="2">Uncharacterized protein</fullName>
    </submittedName>
</protein>
<comment type="caution">
    <text evidence="2">The sequence shown here is derived from an EMBL/GenBank/DDBJ whole genome shotgun (WGS) entry which is preliminary data.</text>
</comment>
<name>A0A4C2A317_EUMVA</name>
<proteinExistence type="predicted"/>
<evidence type="ECO:0000313" key="3">
    <source>
        <dbReference type="Proteomes" id="UP000299102"/>
    </source>
</evidence>
<keyword evidence="3" id="KW-1185">Reference proteome</keyword>
<dbReference type="AlphaFoldDB" id="A0A4C2A317"/>
<dbReference type="EMBL" id="BGZK01002393">
    <property type="protein sequence ID" value="GBP93579.1"/>
    <property type="molecule type" value="Genomic_DNA"/>
</dbReference>
<organism evidence="2 3">
    <name type="scientific">Eumeta variegata</name>
    <name type="common">Bagworm moth</name>
    <name type="synonym">Eumeta japonica</name>
    <dbReference type="NCBI Taxonomy" id="151549"/>
    <lineage>
        <taxon>Eukaryota</taxon>
        <taxon>Metazoa</taxon>
        <taxon>Ecdysozoa</taxon>
        <taxon>Arthropoda</taxon>
        <taxon>Hexapoda</taxon>
        <taxon>Insecta</taxon>
        <taxon>Pterygota</taxon>
        <taxon>Neoptera</taxon>
        <taxon>Endopterygota</taxon>
        <taxon>Lepidoptera</taxon>
        <taxon>Glossata</taxon>
        <taxon>Ditrysia</taxon>
        <taxon>Tineoidea</taxon>
        <taxon>Psychidae</taxon>
        <taxon>Oiketicinae</taxon>
        <taxon>Eumeta</taxon>
    </lineage>
</organism>
<evidence type="ECO:0000313" key="2">
    <source>
        <dbReference type="EMBL" id="GBP93579.1"/>
    </source>
</evidence>
<sequence>MRTGKRLPPPARQPRPNKERERRYINKSADLKFLFSRPIISFSKQGYIYRTISGSSDLQARTLIVRAWTQAEILFVRVASLRTVLRAKVQGVVSRIPPSYPRIIFTHLWVPSRNRPRFILQPPALTGSSASLIRVR</sequence>